<dbReference type="AlphaFoldDB" id="A0A7S4NHV4"/>
<feature type="transmembrane region" description="Helical" evidence="1">
    <location>
        <begin position="85"/>
        <end position="104"/>
    </location>
</feature>
<keyword evidence="1" id="KW-0812">Transmembrane</keyword>
<name>A0A7S4NHV4_GUITH</name>
<proteinExistence type="predicted"/>
<keyword evidence="1" id="KW-0472">Membrane</keyword>
<sequence>MHEYKLQQGLVTPRPNRCDFYAQTIRPTSSLSLASLLGSSSCHMLQRLSHQLLPAEMDRSTQPQSREGGVQPYGFGRAAGSYDPLVRFFLFLVNLLVAPLSHLLNVYRELVVVTALALLALLSFDLSLHLVGLYLLSP</sequence>
<protein>
    <submittedName>
        <fullName evidence="2">Uncharacterized protein</fullName>
    </submittedName>
</protein>
<evidence type="ECO:0000256" key="1">
    <source>
        <dbReference type="SAM" id="Phobius"/>
    </source>
</evidence>
<accession>A0A7S4NHV4</accession>
<gene>
    <name evidence="2" type="ORF">GTHE00462_LOCUS10357</name>
</gene>
<feature type="transmembrane region" description="Helical" evidence="1">
    <location>
        <begin position="110"/>
        <end position="136"/>
    </location>
</feature>
<organism evidence="2">
    <name type="scientific">Guillardia theta</name>
    <name type="common">Cryptophyte</name>
    <name type="synonym">Cryptomonas phi</name>
    <dbReference type="NCBI Taxonomy" id="55529"/>
    <lineage>
        <taxon>Eukaryota</taxon>
        <taxon>Cryptophyceae</taxon>
        <taxon>Pyrenomonadales</taxon>
        <taxon>Geminigeraceae</taxon>
        <taxon>Guillardia</taxon>
    </lineage>
</organism>
<reference evidence="2" key="1">
    <citation type="submission" date="2021-01" db="EMBL/GenBank/DDBJ databases">
        <authorList>
            <person name="Corre E."/>
            <person name="Pelletier E."/>
            <person name="Niang G."/>
            <person name="Scheremetjew M."/>
            <person name="Finn R."/>
            <person name="Kale V."/>
            <person name="Holt S."/>
            <person name="Cochrane G."/>
            <person name="Meng A."/>
            <person name="Brown T."/>
            <person name="Cohen L."/>
        </authorList>
    </citation>
    <scope>NUCLEOTIDE SEQUENCE</scope>
    <source>
        <strain evidence="2">CCMP 2712</strain>
    </source>
</reference>
<dbReference type="EMBL" id="HBKN01013275">
    <property type="protein sequence ID" value="CAE2287203.1"/>
    <property type="molecule type" value="Transcribed_RNA"/>
</dbReference>
<evidence type="ECO:0000313" key="2">
    <source>
        <dbReference type="EMBL" id="CAE2287203.1"/>
    </source>
</evidence>
<keyword evidence="1" id="KW-1133">Transmembrane helix</keyword>